<evidence type="ECO:0000256" key="3">
    <source>
        <dbReference type="ARBA" id="ARBA00022723"/>
    </source>
</evidence>
<evidence type="ECO:0000259" key="5">
    <source>
        <dbReference type="Pfam" id="PF01951"/>
    </source>
</evidence>
<dbReference type="InterPro" id="IPR002804">
    <property type="entry name" value="Archease"/>
</dbReference>
<dbReference type="InterPro" id="IPR036820">
    <property type="entry name" value="Archease_dom_sf"/>
</dbReference>
<proteinExistence type="inferred from homology"/>
<dbReference type="GO" id="GO:0046872">
    <property type="term" value="F:metal ion binding"/>
    <property type="evidence" value="ECO:0007669"/>
    <property type="project" value="UniProtKB-KW"/>
</dbReference>
<dbReference type="Pfam" id="PF01951">
    <property type="entry name" value="Archease"/>
    <property type="match status" value="1"/>
</dbReference>
<evidence type="ECO:0000313" key="7">
    <source>
        <dbReference type="Proteomes" id="UP001558652"/>
    </source>
</evidence>
<dbReference type="GO" id="GO:0008033">
    <property type="term" value="P:tRNA processing"/>
    <property type="evidence" value="ECO:0007669"/>
    <property type="project" value="UniProtKB-KW"/>
</dbReference>
<sequence>MFGYITELEYVEIKESHEIEAEGTDMLSLLYHFLDEFLYLFCADPYFIPKKVQITEFDRANYKIKAKGMGETFTIGKHPQGADVKAITYSNMQVHEHEGKCEVFVIIDI</sequence>
<dbReference type="Proteomes" id="UP001558652">
    <property type="component" value="Unassembled WGS sequence"/>
</dbReference>
<comment type="caution">
    <text evidence="6">The sequence shown here is derived from an EMBL/GenBank/DDBJ whole genome shotgun (WGS) entry which is preliminary data.</text>
</comment>
<dbReference type="PANTHER" id="PTHR12682">
    <property type="entry name" value="ARCHEASE"/>
    <property type="match status" value="1"/>
</dbReference>
<dbReference type="Gene3D" id="3.55.10.10">
    <property type="entry name" value="Archease domain"/>
    <property type="match status" value="1"/>
</dbReference>
<keyword evidence="7" id="KW-1185">Reference proteome</keyword>
<name>A0ABD0YWG9_9HEMI</name>
<keyword evidence="3" id="KW-0479">Metal-binding</keyword>
<dbReference type="EMBL" id="JBFDAA010000001">
    <property type="protein sequence ID" value="KAL1140306.1"/>
    <property type="molecule type" value="Genomic_DNA"/>
</dbReference>
<protein>
    <recommendedName>
        <fullName evidence="5">Archease domain-containing protein</fullName>
    </recommendedName>
</protein>
<evidence type="ECO:0000256" key="1">
    <source>
        <dbReference type="ARBA" id="ARBA00007963"/>
    </source>
</evidence>
<accession>A0ABD0YWG9</accession>
<gene>
    <name evidence="6" type="ORF">AAG570_000238</name>
</gene>
<keyword evidence="4" id="KW-0106">Calcium</keyword>
<evidence type="ECO:0000256" key="4">
    <source>
        <dbReference type="ARBA" id="ARBA00022837"/>
    </source>
</evidence>
<keyword evidence="2" id="KW-0819">tRNA processing</keyword>
<reference evidence="6 7" key="1">
    <citation type="submission" date="2024-07" db="EMBL/GenBank/DDBJ databases">
        <title>Chromosome-level genome assembly of the water stick insect Ranatra chinensis (Heteroptera: Nepidae).</title>
        <authorList>
            <person name="Liu X."/>
        </authorList>
    </citation>
    <scope>NUCLEOTIDE SEQUENCE [LARGE SCALE GENOMIC DNA]</scope>
    <source>
        <strain evidence="6">Cailab_2021Rc</strain>
        <tissue evidence="6">Muscle</tissue>
    </source>
</reference>
<feature type="domain" description="Archease" evidence="5">
    <location>
        <begin position="1"/>
        <end position="109"/>
    </location>
</feature>
<dbReference type="InterPro" id="IPR023572">
    <property type="entry name" value="Archease_dom"/>
</dbReference>
<comment type="similarity">
    <text evidence="1">Belongs to the archease family.</text>
</comment>
<dbReference type="PANTHER" id="PTHR12682:SF11">
    <property type="entry name" value="PROTEIN ARCHEASE"/>
    <property type="match status" value="1"/>
</dbReference>
<evidence type="ECO:0000256" key="2">
    <source>
        <dbReference type="ARBA" id="ARBA00022694"/>
    </source>
</evidence>
<organism evidence="6 7">
    <name type="scientific">Ranatra chinensis</name>
    <dbReference type="NCBI Taxonomy" id="642074"/>
    <lineage>
        <taxon>Eukaryota</taxon>
        <taxon>Metazoa</taxon>
        <taxon>Ecdysozoa</taxon>
        <taxon>Arthropoda</taxon>
        <taxon>Hexapoda</taxon>
        <taxon>Insecta</taxon>
        <taxon>Pterygota</taxon>
        <taxon>Neoptera</taxon>
        <taxon>Paraneoptera</taxon>
        <taxon>Hemiptera</taxon>
        <taxon>Heteroptera</taxon>
        <taxon>Panheteroptera</taxon>
        <taxon>Nepomorpha</taxon>
        <taxon>Nepidae</taxon>
        <taxon>Ranatrinae</taxon>
        <taxon>Ranatra</taxon>
    </lineage>
</organism>
<evidence type="ECO:0000313" key="6">
    <source>
        <dbReference type="EMBL" id="KAL1140306.1"/>
    </source>
</evidence>
<dbReference type="AlphaFoldDB" id="A0ABD0YWG9"/>
<dbReference type="SUPFAM" id="SSF69819">
    <property type="entry name" value="MTH1598-like"/>
    <property type="match status" value="1"/>
</dbReference>